<keyword evidence="2" id="KW-1185">Reference proteome</keyword>
<sequence>MPFIANGFIIKNKSWKKESIRRQLQELFQSIRVDPSPLVWRRHPKNTKTTAVSGMGNEPDERQRKLTFNCPLFTLTLFAPEVSSYIFPHLSSEASHKYVKAFSKGQYRFLHFDSEANHKELRVSSEGLHIFFQTYLEDQYKFLQSSSLASHKFLLFSPERQQNFSKPI</sequence>
<proteinExistence type="predicted"/>
<protein>
    <submittedName>
        <fullName evidence="1">Uncharacterized protein</fullName>
    </submittedName>
</protein>
<evidence type="ECO:0000313" key="1">
    <source>
        <dbReference type="EMBL" id="KAG8190417.1"/>
    </source>
</evidence>
<accession>A0AAV6V258</accession>
<evidence type="ECO:0000313" key="2">
    <source>
        <dbReference type="Proteomes" id="UP000827092"/>
    </source>
</evidence>
<gene>
    <name evidence="1" type="ORF">JTE90_009255</name>
</gene>
<dbReference type="Proteomes" id="UP000827092">
    <property type="component" value="Unassembled WGS sequence"/>
</dbReference>
<dbReference type="AlphaFoldDB" id="A0AAV6V258"/>
<name>A0AAV6V258_9ARAC</name>
<comment type="caution">
    <text evidence="1">The sequence shown here is derived from an EMBL/GenBank/DDBJ whole genome shotgun (WGS) entry which is preliminary data.</text>
</comment>
<dbReference type="EMBL" id="JAFNEN010000184">
    <property type="protein sequence ID" value="KAG8190417.1"/>
    <property type="molecule type" value="Genomic_DNA"/>
</dbReference>
<organism evidence="1 2">
    <name type="scientific">Oedothorax gibbosus</name>
    <dbReference type="NCBI Taxonomy" id="931172"/>
    <lineage>
        <taxon>Eukaryota</taxon>
        <taxon>Metazoa</taxon>
        <taxon>Ecdysozoa</taxon>
        <taxon>Arthropoda</taxon>
        <taxon>Chelicerata</taxon>
        <taxon>Arachnida</taxon>
        <taxon>Araneae</taxon>
        <taxon>Araneomorphae</taxon>
        <taxon>Entelegynae</taxon>
        <taxon>Araneoidea</taxon>
        <taxon>Linyphiidae</taxon>
        <taxon>Erigoninae</taxon>
        <taxon>Oedothorax</taxon>
    </lineage>
</organism>
<reference evidence="1 2" key="1">
    <citation type="journal article" date="2022" name="Nat. Ecol. Evol.">
        <title>A masculinizing supergene underlies an exaggerated male reproductive morph in a spider.</title>
        <authorList>
            <person name="Hendrickx F."/>
            <person name="De Corte Z."/>
            <person name="Sonet G."/>
            <person name="Van Belleghem S.M."/>
            <person name="Kostlbacher S."/>
            <person name="Vangestel C."/>
        </authorList>
    </citation>
    <scope>NUCLEOTIDE SEQUENCE [LARGE SCALE GENOMIC DNA]</scope>
    <source>
        <strain evidence="1">W744_W776</strain>
    </source>
</reference>